<dbReference type="RefSeq" id="XP_005787324.1">
    <property type="nucleotide sequence ID" value="XM_005787267.1"/>
</dbReference>
<dbReference type="InterPro" id="IPR036869">
    <property type="entry name" value="J_dom_sf"/>
</dbReference>
<reference evidence="5" key="1">
    <citation type="journal article" date="2013" name="Nature">
        <title>Pan genome of the phytoplankton Emiliania underpins its global distribution.</title>
        <authorList>
            <person name="Read B.A."/>
            <person name="Kegel J."/>
            <person name="Klute M.J."/>
            <person name="Kuo A."/>
            <person name="Lefebvre S.C."/>
            <person name="Maumus F."/>
            <person name="Mayer C."/>
            <person name="Miller J."/>
            <person name="Monier A."/>
            <person name="Salamov A."/>
            <person name="Young J."/>
            <person name="Aguilar M."/>
            <person name="Claverie J.M."/>
            <person name="Frickenhaus S."/>
            <person name="Gonzalez K."/>
            <person name="Herman E.K."/>
            <person name="Lin Y.C."/>
            <person name="Napier J."/>
            <person name="Ogata H."/>
            <person name="Sarno A.F."/>
            <person name="Shmutz J."/>
            <person name="Schroeder D."/>
            <person name="de Vargas C."/>
            <person name="Verret F."/>
            <person name="von Dassow P."/>
            <person name="Valentin K."/>
            <person name="Van de Peer Y."/>
            <person name="Wheeler G."/>
            <person name="Dacks J.B."/>
            <person name="Delwiche C.F."/>
            <person name="Dyhrman S.T."/>
            <person name="Glockner G."/>
            <person name="John U."/>
            <person name="Richards T."/>
            <person name="Worden A.Z."/>
            <person name="Zhang X."/>
            <person name="Grigoriev I.V."/>
            <person name="Allen A.E."/>
            <person name="Bidle K."/>
            <person name="Borodovsky M."/>
            <person name="Bowler C."/>
            <person name="Brownlee C."/>
            <person name="Cock J.M."/>
            <person name="Elias M."/>
            <person name="Gladyshev V.N."/>
            <person name="Groth M."/>
            <person name="Guda C."/>
            <person name="Hadaegh A."/>
            <person name="Iglesias-Rodriguez M.D."/>
            <person name="Jenkins J."/>
            <person name="Jones B.M."/>
            <person name="Lawson T."/>
            <person name="Leese F."/>
            <person name="Lindquist E."/>
            <person name="Lobanov A."/>
            <person name="Lomsadze A."/>
            <person name="Malik S.B."/>
            <person name="Marsh M.E."/>
            <person name="Mackinder L."/>
            <person name="Mock T."/>
            <person name="Mueller-Roeber B."/>
            <person name="Pagarete A."/>
            <person name="Parker M."/>
            <person name="Probert I."/>
            <person name="Quesneville H."/>
            <person name="Raines C."/>
            <person name="Rensing S.A."/>
            <person name="Riano-Pachon D.M."/>
            <person name="Richier S."/>
            <person name="Rokitta S."/>
            <person name="Shiraiwa Y."/>
            <person name="Soanes D.M."/>
            <person name="van der Giezen M."/>
            <person name="Wahlund T.M."/>
            <person name="Williams B."/>
            <person name="Wilson W."/>
            <person name="Wolfe G."/>
            <person name="Wurch L.L."/>
        </authorList>
    </citation>
    <scope>NUCLEOTIDE SEQUENCE</scope>
</reference>
<dbReference type="GeneID" id="17280166"/>
<dbReference type="Gene3D" id="2.60.260.20">
    <property type="entry name" value="Urease metallochaperone UreE, N-terminal domain"/>
    <property type="match status" value="1"/>
</dbReference>
<accession>A0A0D3KGL0</accession>
<dbReference type="Proteomes" id="UP000013827">
    <property type="component" value="Unassembled WGS sequence"/>
</dbReference>
<dbReference type="InterPro" id="IPR018253">
    <property type="entry name" value="DnaJ_domain_CS"/>
</dbReference>
<dbReference type="GO" id="GO:0006457">
    <property type="term" value="P:protein folding"/>
    <property type="evidence" value="ECO:0007669"/>
    <property type="project" value="InterPro"/>
</dbReference>
<dbReference type="KEGG" id="ehx:EMIHUDRAFT_467532"/>
<evidence type="ECO:0000259" key="3">
    <source>
        <dbReference type="PROSITE" id="PS50076"/>
    </source>
</evidence>
<dbReference type="Gene3D" id="1.10.287.110">
    <property type="entry name" value="DnaJ domain"/>
    <property type="match status" value="1"/>
</dbReference>
<dbReference type="Pfam" id="PF01556">
    <property type="entry name" value="DnaJ_C"/>
    <property type="match status" value="1"/>
</dbReference>
<dbReference type="SMART" id="SM00271">
    <property type="entry name" value="DnaJ"/>
    <property type="match status" value="1"/>
</dbReference>
<keyword evidence="5" id="KW-1185">Reference proteome</keyword>
<dbReference type="InterPro" id="IPR002939">
    <property type="entry name" value="DnaJ_C"/>
</dbReference>
<dbReference type="InterPro" id="IPR008971">
    <property type="entry name" value="HSP40/DnaJ_pept-bd"/>
</dbReference>
<sequence>MSGPALLLLLALCGGASAQFFQFQQGGINLEDLMGGAFGGGGGGGHHGGGGRGGYEELPQEEEEEEVDLYERLGIQPEATDREIKSAYRKLSVQLHPDKNPDGSTLGRFREVTEAYEILADKERRVLYDFGGIGAARKGAQEQEGGGSPFDMFFGGGGGREQSNRGRNTEIDLPVTLEDLYMGNEKSATIKRRIVCRNCKKKPNVPRCQGCGACPKEKKMVHRRAGPGMIVQQEVMVESKEKCKREEKSLKATIEKGMPDSEQITFKYESEQKPGQIPGDVVFKLKPVAHKFFKRSRETLSKKRGIPLRVDFPPTLDAELAAGLEQLLPPAGPSDIRIG</sequence>
<dbReference type="eggNOG" id="KOG0712">
    <property type="taxonomic scope" value="Eukaryota"/>
</dbReference>
<evidence type="ECO:0000256" key="2">
    <source>
        <dbReference type="SAM" id="SignalP"/>
    </source>
</evidence>
<dbReference type="PANTHER" id="PTHR43888">
    <property type="entry name" value="DNAJ-LIKE-2, ISOFORM A-RELATED"/>
    <property type="match status" value="1"/>
</dbReference>
<evidence type="ECO:0000313" key="5">
    <source>
        <dbReference type="Proteomes" id="UP000013827"/>
    </source>
</evidence>
<feature type="domain" description="J" evidence="3">
    <location>
        <begin position="68"/>
        <end position="132"/>
    </location>
</feature>
<dbReference type="PROSITE" id="PS00636">
    <property type="entry name" value="DNAJ_1"/>
    <property type="match status" value="1"/>
</dbReference>
<dbReference type="AlphaFoldDB" id="A0A0D3KGL0"/>
<dbReference type="SUPFAM" id="SSF46565">
    <property type="entry name" value="Chaperone J-domain"/>
    <property type="match status" value="1"/>
</dbReference>
<feature type="compositionally biased region" description="Gly residues" evidence="1">
    <location>
        <begin position="41"/>
        <end position="53"/>
    </location>
</feature>
<dbReference type="PROSITE" id="PS50076">
    <property type="entry name" value="DNAJ_2"/>
    <property type="match status" value="1"/>
</dbReference>
<proteinExistence type="predicted"/>
<reference evidence="4" key="2">
    <citation type="submission" date="2024-10" db="UniProtKB">
        <authorList>
            <consortium name="EnsemblProtists"/>
        </authorList>
    </citation>
    <scope>IDENTIFICATION</scope>
</reference>
<dbReference type="STRING" id="2903.R1F7I5"/>
<dbReference type="OMA" id="MPICEAP"/>
<dbReference type="PaxDb" id="2903-EOD34895"/>
<dbReference type="CDD" id="cd06257">
    <property type="entry name" value="DnaJ"/>
    <property type="match status" value="1"/>
</dbReference>
<name>A0A0D3KGL0_EMIH1</name>
<evidence type="ECO:0000256" key="1">
    <source>
        <dbReference type="SAM" id="MobiDB-lite"/>
    </source>
</evidence>
<dbReference type="SUPFAM" id="SSF49493">
    <property type="entry name" value="HSP40/DnaJ peptide-binding domain"/>
    <property type="match status" value="1"/>
</dbReference>
<dbReference type="InterPro" id="IPR044713">
    <property type="entry name" value="DNJA1/2-like"/>
</dbReference>
<protein>
    <recommendedName>
        <fullName evidence="3">J domain-containing protein</fullName>
    </recommendedName>
</protein>
<feature type="region of interest" description="Disordered" evidence="1">
    <location>
        <begin position="139"/>
        <end position="167"/>
    </location>
</feature>
<dbReference type="GO" id="GO:0051082">
    <property type="term" value="F:unfolded protein binding"/>
    <property type="evidence" value="ECO:0007669"/>
    <property type="project" value="InterPro"/>
</dbReference>
<dbReference type="HOGENOM" id="CLU_819990_0_0_1"/>
<evidence type="ECO:0000313" key="4">
    <source>
        <dbReference type="EnsemblProtists" id="EOD34895"/>
    </source>
</evidence>
<organism evidence="4 5">
    <name type="scientific">Emiliania huxleyi (strain CCMP1516)</name>
    <dbReference type="NCBI Taxonomy" id="280463"/>
    <lineage>
        <taxon>Eukaryota</taxon>
        <taxon>Haptista</taxon>
        <taxon>Haptophyta</taxon>
        <taxon>Prymnesiophyceae</taxon>
        <taxon>Isochrysidales</taxon>
        <taxon>Noelaerhabdaceae</taxon>
        <taxon>Emiliania</taxon>
    </lineage>
</organism>
<feature type="chain" id="PRO_5044291803" description="J domain-containing protein" evidence="2">
    <location>
        <begin position="19"/>
        <end position="339"/>
    </location>
</feature>
<dbReference type="Pfam" id="PF00226">
    <property type="entry name" value="DnaJ"/>
    <property type="match status" value="1"/>
</dbReference>
<feature type="compositionally biased region" description="Gly residues" evidence="1">
    <location>
        <begin position="144"/>
        <end position="160"/>
    </location>
</feature>
<keyword evidence="2" id="KW-0732">Signal</keyword>
<dbReference type="PRINTS" id="PR00625">
    <property type="entry name" value="JDOMAIN"/>
</dbReference>
<dbReference type="GO" id="GO:0030544">
    <property type="term" value="F:Hsp70 protein binding"/>
    <property type="evidence" value="ECO:0007669"/>
    <property type="project" value="InterPro"/>
</dbReference>
<dbReference type="EnsemblProtists" id="EOD34895">
    <property type="protein sequence ID" value="EOD34895"/>
    <property type="gene ID" value="EMIHUDRAFT_467532"/>
</dbReference>
<feature type="region of interest" description="Disordered" evidence="1">
    <location>
        <begin position="41"/>
        <end position="63"/>
    </location>
</feature>
<dbReference type="InterPro" id="IPR001623">
    <property type="entry name" value="DnaJ_domain"/>
</dbReference>
<feature type="signal peptide" evidence="2">
    <location>
        <begin position="1"/>
        <end position="18"/>
    </location>
</feature>